<feature type="domain" description="C2H2-type" evidence="9">
    <location>
        <begin position="1023"/>
        <end position="1050"/>
    </location>
</feature>
<feature type="compositionally biased region" description="Basic and acidic residues" evidence="8">
    <location>
        <begin position="525"/>
        <end position="535"/>
    </location>
</feature>
<dbReference type="GO" id="GO:0005634">
    <property type="term" value="C:nucleus"/>
    <property type="evidence" value="ECO:0007669"/>
    <property type="project" value="UniProtKB-SubCell"/>
</dbReference>
<keyword evidence="5" id="KW-0862">Zinc</keyword>
<feature type="region of interest" description="Disordered" evidence="8">
    <location>
        <begin position="477"/>
        <end position="542"/>
    </location>
</feature>
<reference evidence="10 11" key="1">
    <citation type="submission" date="2024-04" db="EMBL/GenBank/DDBJ databases">
        <authorList>
            <consortium name="Genoscope - CEA"/>
            <person name="William W."/>
        </authorList>
    </citation>
    <scope>NUCLEOTIDE SEQUENCE [LARGE SCALE GENOMIC DNA]</scope>
</reference>
<evidence type="ECO:0000259" key="9">
    <source>
        <dbReference type="PROSITE" id="PS50157"/>
    </source>
</evidence>
<keyword evidence="4 7" id="KW-0863">Zinc-finger</keyword>
<dbReference type="Proteomes" id="UP001497497">
    <property type="component" value="Unassembled WGS sequence"/>
</dbReference>
<feature type="domain" description="C2H2-type" evidence="9">
    <location>
        <begin position="995"/>
        <end position="1022"/>
    </location>
</feature>
<evidence type="ECO:0000256" key="1">
    <source>
        <dbReference type="ARBA" id="ARBA00004123"/>
    </source>
</evidence>
<feature type="domain" description="C2H2-type" evidence="9">
    <location>
        <begin position="1051"/>
        <end position="1073"/>
    </location>
</feature>
<dbReference type="GO" id="GO:1990837">
    <property type="term" value="F:sequence-specific double-stranded DNA binding"/>
    <property type="evidence" value="ECO:0007669"/>
    <property type="project" value="UniProtKB-ARBA"/>
</dbReference>
<evidence type="ECO:0000256" key="4">
    <source>
        <dbReference type="ARBA" id="ARBA00022771"/>
    </source>
</evidence>
<dbReference type="PANTHER" id="PTHR24394">
    <property type="entry name" value="ZINC FINGER PROTEIN"/>
    <property type="match status" value="1"/>
</dbReference>
<dbReference type="InterPro" id="IPR012337">
    <property type="entry name" value="RNaseH-like_sf"/>
</dbReference>
<dbReference type="InterPro" id="IPR036236">
    <property type="entry name" value="Znf_C2H2_sf"/>
</dbReference>
<dbReference type="Pfam" id="PF00096">
    <property type="entry name" value="zf-C2H2"/>
    <property type="match status" value="2"/>
</dbReference>
<dbReference type="SUPFAM" id="SSF53098">
    <property type="entry name" value="Ribonuclease H-like"/>
    <property type="match status" value="1"/>
</dbReference>
<feature type="compositionally biased region" description="Basic and acidic residues" evidence="8">
    <location>
        <begin position="888"/>
        <end position="902"/>
    </location>
</feature>
<evidence type="ECO:0000313" key="11">
    <source>
        <dbReference type="Proteomes" id="UP001497497"/>
    </source>
</evidence>
<dbReference type="InterPro" id="IPR036397">
    <property type="entry name" value="RNaseH_sf"/>
</dbReference>
<dbReference type="PANTHER" id="PTHR24394:SF29">
    <property type="entry name" value="MYONEURIN"/>
    <property type="match status" value="1"/>
</dbReference>
<dbReference type="Pfam" id="PF13912">
    <property type="entry name" value="zf-C2H2_6"/>
    <property type="match status" value="1"/>
</dbReference>
<feature type="compositionally biased region" description="Basic and acidic residues" evidence="8">
    <location>
        <begin position="967"/>
        <end position="978"/>
    </location>
</feature>
<evidence type="ECO:0000313" key="10">
    <source>
        <dbReference type="EMBL" id="CAL1530702.1"/>
    </source>
</evidence>
<comment type="subcellular location">
    <subcellularLocation>
        <location evidence="1">Nucleus</location>
    </subcellularLocation>
</comment>
<dbReference type="InterPro" id="IPR013087">
    <property type="entry name" value="Znf_C2H2_type"/>
</dbReference>
<feature type="region of interest" description="Disordered" evidence="8">
    <location>
        <begin position="885"/>
        <end position="984"/>
    </location>
</feature>
<dbReference type="InterPro" id="IPR041588">
    <property type="entry name" value="Integrase_H2C2"/>
</dbReference>
<evidence type="ECO:0000256" key="2">
    <source>
        <dbReference type="ARBA" id="ARBA00022723"/>
    </source>
</evidence>
<keyword evidence="2" id="KW-0479">Metal-binding</keyword>
<evidence type="ECO:0000256" key="6">
    <source>
        <dbReference type="ARBA" id="ARBA00023242"/>
    </source>
</evidence>
<feature type="compositionally biased region" description="Polar residues" evidence="8">
    <location>
        <begin position="903"/>
        <end position="927"/>
    </location>
</feature>
<evidence type="ECO:0000256" key="3">
    <source>
        <dbReference type="ARBA" id="ARBA00022737"/>
    </source>
</evidence>
<dbReference type="SUPFAM" id="SSF57667">
    <property type="entry name" value="beta-beta-alpha zinc fingers"/>
    <property type="match status" value="3"/>
</dbReference>
<dbReference type="GO" id="GO:0000981">
    <property type="term" value="F:DNA-binding transcription factor activity, RNA polymerase II-specific"/>
    <property type="evidence" value="ECO:0007669"/>
    <property type="project" value="TreeGrafter"/>
</dbReference>
<dbReference type="GO" id="GO:0008270">
    <property type="term" value="F:zinc ion binding"/>
    <property type="evidence" value="ECO:0007669"/>
    <property type="project" value="UniProtKB-KW"/>
</dbReference>
<dbReference type="Pfam" id="PF12874">
    <property type="entry name" value="zf-met"/>
    <property type="match status" value="1"/>
</dbReference>
<name>A0AAV2HBB7_LYMST</name>
<feature type="domain" description="C2H2-type" evidence="9">
    <location>
        <begin position="1081"/>
        <end position="1109"/>
    </location>
</feature>
<dbReference type="Gene3D" id="3.30.160.60">
    <property type="entry name" value="Classic Zinc Finger"/>
    <property type="match status" value="4"/>
</dbReference>
<dbReference type="Pfam" id="PF17921">
    <property type="entry name" value="Integrase_H2C2"/>
    <property type="match status" value="2"/>
</dbReference>
<dbReference type="Gene3D" id="3.30.420.10">
    <property type="entry name" value="Ribonuclease H-like superfamily/Ribonuclease H"/>
    <property type="match status" value="1"/>
</dbReference>
<dbReference type="Gene3D" id="1.10.340.70">
    <property type="match status" value="3"/>
</dbReference>
<evidence type="ECO:0000256" key="5">
    <source>
        <dbReference type="ARBA" id="ARBA00022833"/>
    </source>
</evidence>
<dbReference type="FunFam" id="3.30.160.60:FF:000303">
    <property type="entry name" value="Zinc finger protein 41"/>
    <property type="match status" value="1"/>
</dbReference>
<protein>
    <recommendedName>
        <fullName evidence="9">C2H2-type domain-containing protein</fullName>
    </recommendedName>
</protein>
<evidence type="ECO:0000256" key="7">
    <source>
        <dbReference type="PROSITE-ProRule" id="PRU00042"/>
    </source>
</evidence>
<evidence type="ECO:0000256" key="8">
    <source>
        <dbReference type="SAM" id="MobiDB-lite"/>
    </source>
</evidence>
<accession>A0AAV2HBB7</accession>
<keyword evidence="3" id="KW-0677">Repeat</keyword>
<organism evidence="10 11">
    <name type="scientific">Lymnaea stagnalis</name>
    <name type="common">Great pond snail</name>
    <name type="synonym">Helix stagnalis</name>
    <dbReference type="NCBI Taxonomy" id="6523"/>
    <lineage>
        <taxon>Eukaryota</taxon>
        <taxon>Metazoa</taxon>
        <taxon>Spiralia</taxon>
        <taxon>Lophotrochozoa</taxon>
        <taxon>Mollusca</taxon>
        <taxon>Gastropoda</taxon>
        <taxon>Heterobranchia</taxon>
        <taxon>Euthyneura</taxon>
        <taxon>Panpulmonata</taxon>
        <taxon>Hygrophila</taxon>
        <taxon>Lymnaeoidea</taxon>
        <taxon>Lymnaeidae</taxon>
        <taxon>Lymnaea</taxon>
    </lineage>
</organism>
<feature type="compositionally biased region" description="Acidic residues" evidence="8">
    <location>
        <begin position="479"/>
        <end position="492"/>
    </location>
</feature>
<proteinExistence type="predicted"/>
<dbReference type="FunFam" id="3.30.160.60:FF:002343">
    <property type="entry name" value="Zinc finger protein 33A"/>
    <property type="match status" value="1"/>
</dbReference>
<keyword evidence="11" id="KW-1185">Reference proteome</keyword>
<dbReference type="SMART" id="SM00355">
    <property type="entry name" value="ZnF_C2H2"/>
    <property type="match status" value="6"/>
</dbReference>
<keyword evidence="6" id="KW-0539">Nucleus</keyword>
<dbReference type="PROSITE" id="PS00028">
    <property type="entry name" value="ZINC_FINGER_C2H2_1"/>
    <property type="match status" value="6"/>
</dbReference>
<sequence>MERRRIRRKQGNTHISLAAIKQYLLYGTYPSGSTPSDKRSVRKRAESFKIEDGELYYIVRPKRVEGEPLDQNPGANKANLRKAIITPKNQLSVASLVHVQGGGTHMGTERTFSALSSKYYWVGMANTVRKVLKNCVICLANRPALSKVRPPSAQSNSFAQVSEELSMHNNNEMVAEKQELYKEPDHHVSKPDEAPEVMQYIVTAELPQPEQVDSDLDFDPNCAVTDAVFNPRSDFDIAHRFWQKVEIQILGPFAYKKKRSVYVIASLDSFSKWPETCRLDKINEKTVSQFCLKLIARYGVMEQLIILENDVTKMQAVDPGGICHNLHLYNVFISKESVNPMDESWNRLVENVQRFVGLYPDLWFDCLDVCLIPLRNSLARNADFTPSFLLMGREPTFPDSVLHGKDSEDAEVELSQKQIEQSVDTAMSHYVHCTIPDIKRVLPIPIHESKEEAEAAADKATPVRKSLRKSKKFHRLAGFDDDDDDEADEDSGASDNNPGLQNGHSIKKVQNVETVLTKKLSKSPESNKKNDDVQDQRAVNPSIETEHLDETLEKMDLDTHYKIIYFYKKDGIYPETCDATLKRSLGKVSDNFVLENGDLMYRQKGKLKRVVMKMEDRLKVMSESHIANGEHVSIAKVQEELESRNLFWKGLHLDIRAFVSACPKCKHGESRKRRRASKKALRWLRGVEEEEDSDDELNASGDLGKVTIEELVDFLKKDITPDSLSRSELLTFRKKAKNFKIEKGVLYYWPGKRCDLKPRKVLKTEKEQQEALKKAHGDNHVDKAGMMEALKKPCFWLSMSKDVDQFLAGCCQTESADEDGERKDELRLKLFQDYFAGKNICSKQSSAEKSFLKRALSFYTEYPLAQPKQDLVAAAMESAQLTTNTLKSPEHIATDESWDARGTESSNSVVPNTNASGGCDQKLSSDQPAEGVQDGQAPKPNENVAKIEMKEEGEDEDEEIDEEDKDELWKPDHSDTEKSATPGVHSAVKTINIRRRCEICQEVIRGDNNFKEHMYKHTGVKPFNCGQCHKMFTSIKGLKMHSRKHTGHRPYLCNICGRGFPRSASLRYHIKTHDKGGGVPVACDICHRTFTTENRMQKHKRFKHPAQAPVYMCETCGKVFTAKRSLKRHEEAHQGIRKYECQYCKRSFFRKEYLNYHLVSHSDEDPSLANYKMKGKFKRSVGTQKKREFPTELSIVCLDPSAMEVAQDQEVYSQLIEDANQQDWPEVHGERTIVYGLEGSQRVEEVDPEGGTTMVMMEEQPNSHGVVEVRHIIMPGDDHKQGQPMNIHHQQPTQDQARGIEVTLPTFTLPSGGHLQAIETGQDSVQYHVECLPGETLTEADIQAIQMLAQASLGPRMMSQ</sequence>
<feature type="domain" description="C2H2-type" evidence="9">
    <location>
        <begin position="1139"/>
        <end position="1166"/>
    </location>
</feature>
<dbReference type="EMBL" id="CAXITT010000074">
    <property type="protein sequence ID" value="CAL1530702.1"/>
    <property type="molecule type" value="Genomic_DNA"/>
</dbReference>
<feature type="domain" description="C2H2-type" evidence="9">
    <location>
        <begin position="1111"/>
        <end position="1138"/>
    </location>
</feature>
<dbReference type="PROSITE" id="PS50157">
    <property type="entry name" value="ZINC_FINGER_C2H2_2"/>
    <property type="match status" value="6"/>
</dbReference>
<gene>
    <name evidence="10" type="ORF">GSLYS_00004827001</name>
</gene>
<feature type="compositionally biased region" description="Acidic residues" evidence="8">
    <location>
        <begin position="951"/>
        <end position="966"/>
    </location>
</feature>
<comment type="caution">
    <text evidence="10">The sequence shown here is derived from an EMBL/GenBank/DDBJ whole genome shotgun (WGS) entry which is preliminary data.</text>
</comment>